<dbReference type="PANTHER" id="PTHR39217">
    <property type="match status" value="1"/>
</dbReference>
<organism evidence="1 2">
    <name type="scientific">Embleya hyalina</name>
    <dbReference type="NCBI Taxonomy" id="516124"/>
    <lineage>
        <taxon>Bacteria</taxon>
        <taxon>Bacillati</taxon>
        <taxon>Actinomycetota</taxon>
        <taxon>Actinomycetes</taxon>
        <taxon>Kitasatosporales</taxon>
        <taxon>Streptomycetaceae</taxon>
        <taxon>Embleya</taxon>
    </lineage>
</organism>
<dbReference type="InterPro" id="IPR053191">
    <property type="entry name" value="DcsG_Biosynth_Enzyme"/>
</dbReference>
<dbReference type="RefSeq" id="WP_126635386.1">
    <property type="nucleotide sequence ID" value="NZ_BIFH01000013.1"/>
</dbReference>
<proteinExistence type="predicted"/>
<gene>
    <name evidence="1" type="ORF">EHYA_00758</name>
</gene>
<evidence type="ECO:0000313" key="2">
    <source>
        <dbReference type="Proteomes" id="UP000286931"/>
    </source>
</evidence>
<evidence type="ECO:0000313" key="1">
    <source>
        <dbReference type="EMBL" id="GCD93115.1"/>
    </source>
</evidence>
<protein>
    <submittedName>
        <fullName evidence="1">ATP-grasp domain-containing protein</fullName>
    </submittedName>
</protein>
<reference evidence="1 2" key="1">
    <citation type="submission" date="2018-12" db="EMBL/GenBank/DDBJ databases">
        <title>Draft genome sequence of Embleya hyalina NBRC 13850T.</title>
        <authorList>
            <person name="Komaki H."/>
            <person name="Hosoyama A."/>
            <person name="Kimura A."/>
            <person name="Ichikawa N."/>
            <person name="Tamura T."/>
        </authorList>
    </citation>
    <scope>NUCLEOTIDE SEQUENCE [LARGE SCALE GENOMIC DNA]</scope>
    <source>
        <strain evidence="1 2">NBRC 13850</strain>
    </source>
</reference>
<dbReference type="AlphaFoldDB" id="A0A401YEV1"/>
<dbReference type="EMBL" id="BIFH01000013">
    <property type="protein sequence ID" value="GCD93115.1"/>
    <property type="molecule type" value="Genomic_DNA"/>
</dbReference>
<sequence>MLRVALATCDLDEPDKDLPHTMAALERLGVQVVPVAWDAWVIWRRFDAVVLHSTWDYPLRYEEFLAWAAKTTGAVRLFNPLAMVGWNSDKRYMNDLGEDGVPIVPGTWTYPGHRWVPPAADEYVVKPSISCSARDTARYGSGPAEQARARAQVEVLHRQGRTVLTQPYLHSVDVHGETSLMFVDGAYSHTVRRGAVLRLGAETAEEGLFTTAAVEPRTPEPAELACAEAVVKSVSRRFGTPLYVRVDLVRGPDDLPLLLECELIEPSLFLEHSRPAADRLANALVGRLEADVRASVSSPPRRTWRAPSR</sequence>
<accession>A0A401YEV1</accession>
<name>A0A401YEV1_9ACTN</name>
<dbReference type="PANTHER" id="PTHR39217:SF1">
    <property type="entry name" value="GLUTATHIONE SYNTHETASE"/>
    <property type="match status" value="1"/>
</dbReference>
<dbReference type="OrthoDB" id="3373978at2"/>
<dbReference type="Proteomes" id="UP000286931">
    <property type="component" value="Unassembled WGS sequence"/>
</dbReference>
<comment type="caution">
    <text evidence="1">The sequence shown here is derived from an EMBL/GenBank/DDBJ whole genome shotgun (WGS) entry which is preliminary data.</text>
</comment>
<keyword evidence="2" id="KW-1185">Reference proteome</keyword>